<accession>U4KZB2</accession>
<reference evidence="1 2" key="1">
    <citation type="journal article" date="2013" name="PLoS Genet.">
        <title>The genome and development-dependent transcriptomes of Pyronema confluens: a window into fungal evolution.</title>
        <authorList>
            <person name="Traeger S."/>
            <person name="Altegoer F."/>
            <person name="Freitag M."/>
            <person name="Gabaldon T."/>
            <person name="Kempken F."/>
            <person name="Kumar A."/>
            <person name="Marcet-Houben M."/>
            <person name="Poggeler S."/>
            <person name="Stajich J.E."/>
            <person name="Nowrousian M."/>
        </authorList>
    </citation>
    <scope>NUCLEOTIDE SEQUENCE [LARGE SCALE GENOMIC DNA]</scope>
    <source>
        <strain evidence="2">CBS 100304</strain>
        <tissue evidence="1">Vegetative mycelium</tissue>
    </source>
</reference>
<gene>
    <name evidence="1" type="ORF">PCON_06985</name>
</gene>
<organism evidence="1 2">
    <name type="scientific">Pyronema omphalodes (strain CBS 100304)</name>
    <name type="common">Pyronema confluens</name>
    <dbReference type="NCBI Taxonomy" id="1076935"/>
    <lineage>
        <taxon>Eukaryota</taxon>
        <taxon>Fungi</taxon>
        <taxon>Dikarya</taxon>
        <taxon>Ascomycota</taxon>
        <taxon>Pezizomycotina</taxon>
        <taxon>Pezizomycetes</taxon>
        <taxon>Pezizales</taxon>
        <taxon>Pyronemataceae</taxon>
        <taxon>Pyronema</taxon>
    </lineage>
</organism>
<sequence length="30" mass="3471">MYCNIRHLSVILIRSFRNSFSSSGYTFPSS</sequence>
<evidence type="ECO:0000313" key="1">
    <source>
        <dbReference type="EMBL" id="CCX07396.1"/>
    </source>
</evidence>
<dbReference type="EMBL" id="HF935350">
    <property type="protein sequence ID" value="CCX07396.1"/>
    <property type="molecule type" value="Genomic_DNA"/>
</dbReference>
<dbReference type="Proteomes" id="UP000018144">
    <property type="component" value="Unassembled WGS sequence"/>
</dbReference>
<keyword evidence="2" id="KW-1185">Reference proteome</keyword>
<name>U4KZB2_PYROM</name>
<protein>
    <submittedName>
        <fullName evidence="1">Uncharacterized protein</fullName>
    </submittedName>
</protein>
<evidence type="ECO:0000313" key="2">
    <source>
        <dbReference type="Proteomes" id="UP000018144"/>
    </source>
</evidence>
<dbReference type="AlphaFoldDB" id="U4KZB2"/>
<proteinExistence type="predicted"/>